<dbReference type="Proteomes" id="UP000660024">
    <property type="component" value="Unassembled WGS sequence"/>
</dbReference>
<keyword evidence="1" id="KW-0472">Membrane</keyword>
<evidence type="ECO:0000256" key="1">
    <source>
        <dbReference type="SAM" id="Phobius"/>
    </source>
</evidence>
<protein>
    <submittedName>
        <fullName evidence="2">DUF4386 domain-containing protein</fullName>
    </submittedName>
</protein>
<feature type="transmembrane region" description="Helical" evidence="1">
    <location>
        <begin position="86"/>
        <end position="103"/>
    </location>
</feature>
<dbReference type="InterPro" id="IPR025495">
    <property type="entry name" value="DUF4386"/>
</dbReference>
<name>A0ABS1BJT1_9SPHI</name>
<feature type="transmembrane region" description="Helical" evidence="1">
    <location>
        <begin position="58"/>
        <end position="79"/>
    </location>
</feature>
<gene>
    <name evidence="2" type="ORF">I5M32_09250</name>
</gene>
<dbReference type="Pfam" id="PF14329">
    <property type="entry name" value="DUF4386"/>
    <property type="match status" value="1"/>
</dbReference>
<evidence type="ECO:0000313" key="2">
    <source>
        <dbReference type="EMBL" id="MBK0383143.1"/>
    </source>
</evidence>
<reference evidence="2 3" key="1">
    <citation type="submission" date="2020-12" db="EMBL/GenBank/DDBJ databases">
        <title>Bacterial novel species Pedobacter sp. SD-b isolated from soil.</title>
        <authorList>
            <person name="Jung H.-Y."/>
        </authorList>
    </citation>
    <scope>NUCLEOTIDE SEQUENCE [LARGE SCALE GENOMIC DNA]</scope>
    <source>
        <strain evidence="2 3">SD-b</strain>
    </source>
</reference>
<evidence type="ECO:0000313" key="3">
    <source>
        <dbReference type="Proteomes" id="UP000660024"/>
    </source>
</evidence>
<feature type="transmembrane region" description="Helical" evidence="1">
    <location>
        <begin position="202"/>
        <end position="223"/>
    </location>
</feature>
<organism evidence="2 3">
    <name type="scientific">Pedobacter segetis</name>
    <dbReference type="NCBI Taxonomy" id="2793069"/>
    <lineage>
        <taxon>Bacteria</taxon>
        <taxon>Pseudomonadati</taxon>
        <taxon>Bacteroidota</taxon>
        <taxon>Sphingobacteriia</taxon>
        <taxon>Sphingobacteriales</taxon>
        <taxon>Sphingobacteriaceae</taxon>
        <taxon>Pedobacter</taxon>
    </lineage>
</organism>
<dbReference type="EMBL" id="JAEHFY010000011">
    <property type="protein sequence ID" value="MBK0383143.1"/>
    <property type="molecule type" value="Genomic_DNA"/>
</dbReference>
<keyword evidence="1" id="KW-0812">Transmembrane</keyword>
<keyword evidence="1" id="KW-1133">Transmembrane helix</keyword>
<keyword evidence="3" id="KW-1185">Reference proteome</keyword>
<dbReference type="RefSeq" id="WP_200585947.1">
    <property type="nucleotide sequence ID" value="NZ_JAEHFY010000011.1"/>
</dbReference>
<comment type="caution">
    <text evidence="2">The sequence shown here is derived from an EMBL/GenBank/DDBJ whole genome shotgun (WGS) entry which is preliminary data.</text>
</comment>
<feature type="transmembrane region" description="Helical" evidence="1">
    <location>
        <begin position="176"/>
        <end position="196"/>
    </location>
</feature>
<sequence>MDTNQNISVKMVGLIYLGVIITGIFSLIYVPDKLINYNSALLTFQNISASETLFRLGIASGLLCYGFFLLLSIFLYRLLQKVNENMAKLMVLFVIISVAMYFLNASNEIMVLSLLKSPNYTTKVYSATLLQAQVLSYLHQYSAGMRLIHIFSGLWLFPLGYLILKSNFLPKYLGILLILGCFGYIINFFGFILMPSYTELGISSYLGLPASIGEIGTCLWLLIMGTKRKSTSILTT</sequence>
<feature type="transmembrane region" description="Helical" evidence="1">
    <location>
        <begin position="12"/>
        <end position="30"/>
    </location>
</feature>
<feature type="transmembrane region" description="Helical" evidence="1">
    <location>
        <begin position="143"/>
        <end position="164"/>
    </location>
</feature>
<accession>A0ABS1BJT1</accession>
<proteinExistence type="predicted"/>